<dbReference type="Proteomes" id="UP001243757">
    <property type="component" value="Unassembled WGS sequence"/>
</dbReference>
<dbReference type="Gene3D" id="3.60.21.10">
    <property type="match status" value="1"/>
</dbReference>
<accession>A0ABT7EZU1</accession>
<dbReference type="PANTHER" id="PTHR42850:SF4">
    <property type="entry name" value="ZINC-DEPENDENT ENDOPOLYPHOSPHATASE"/>
    <property type="match status" value="1"/>
</dbReference>
<gene>
    <name evidence="2" type="ORF">QO033_08725</name>
</gene>
<name>A0ABT7EZU1_9RHOB</name>
<evidence type="ECO:0000313" key="3">
    <source>
        <dbReference type="Proteomes" id="UP001243757"/>
    </source>
</evidence>
<keyword evidence="3" id="KW-1185">Reference proteome</keyword>
<protein>
    <submittedName>
        <fullName evidence="2">Metallophosphoesterase</fullName>
    </submittedName>
</protein>
<dbReference type="InterPro" id="IPR004843">
    <property type="entry name" value="Calcineurin-like_PHP"/>
</dbReference>
<dbReference type="EMBL" id="JASNJD010000005">
    <property type="protein sequence ID" value="MDK3017759.1"/>
    <property type="molecule type" value="Genomic_DNA"/>
</dbReference>
<feature type="domain" description="Calcineurin-like phosphoesterase" evidence="1">
    <location>
        <begin position="30"/>
        <end position="127"/>
    </location>
</feature>
<proteinExistence type="predicted"/>
<organism evidence="2 3">
    <name type="scientific">Pseudodonghicola flavimaris</name>
    <dbReference type="NCBI Taxonomy" id="3050036"/>
    <lineage>
        <taxon>Bacteria</taxon>
        <taxon>Pseudomonadati</taxon>
        <taxon>Pseudomonadota</taxon>
        <taxon>Alphaproteobacteria</taxon>
        <taxon>Rhodobacterales</taxon>
        <taxon>Paracoccaceae</taxon>
        <taxon>Pseudodonghicola</taxon>
    </lineage>
</organism>
<reference evidence="2 3" key="1">
    <citation type="submission" date="2023-05" db="EMBL/GenBank/DDBJ databases">
        <title>Pseudodonghicola sp. nov.</title>
        <authorList>
            <person name="Huang J."/>
        </authorList>
    </citation>
    <scope>NUCLEOTIDE SEQUENCE [LARGE SCALE GENOMIC DNA]</scope>
    <source>
        <strain evidence="2 3">IC7</strain>
    </source>
</reference>
<evidence type="ECO:0000313" key="2">
    <source>
        <dbReference type="EMBL" id="MDK3017759.1"/>
    </source>
</evidence>
<dbReference type="InterPro" id="IPR029052">
    <property type="entry name" value="Metallo-depent_PP-like"/>
</dbReference>
<dbReference type="InterPro" id="IPR050126">
    <property type="entry name" value="Ap4A_hydrolase"/>
</dbReference>
<dbReference type="RefSeq" id="WP_284480575.1">
    <property type="nucleotide sequence ID" value="NZ_JASNJD010000005.1"/>
</dbReference>
<evidence type="ECO:0000259" key="1">
    <source>
        <dbReference type="Pfam" id="PF00149"/>
    </source>
</evidence>
<sequence>MPLGPWLRRLRGGRDPGPVTQMPPVSPDRPFYAVGDIHGRSDLLERLLERLDPRLPLVFLGDYVDRGEDSATVLRRLQALSADPDRTVICLMGNHEDMLLQFLDTPEERARSWLRNGGLQTLAAFGVAGVTERSSGARAARAAEELATAMGGPLVDWLRQRPVLWQSGNVVAVHAGADPQRAMTAQTRRALLWGHPEMGAIARSDGLWLVHGHRIVSDPVAAHGVVSVDTGAYATGRLTAAHIAPGQVSFLTAV</sequence>
<dbReference type="Pfam" id="PF00149">
    <property type="entry name" value="Metallophos"/>
    <property type="match status" value="1"/>
</dbReference>
<comment type="caution">
    <text evidence="2">The sequence shown here is derived from an EMBL/GenBank/DDBJ whole genome shotgun (WGS) entry which is preliminary data.</text>
</comment>
<dbReference type="PANTHER" id="PTHR42850">
    <property type="entry name" value="METALLOPHOSPHOESTERASE"/>
    <property type="match status" value="1"/>
</dbReference>
<dbReference type="SUPFAM" id="SSF56300">
    <property type="entry name" value="Metallo-dependent phosphatases"/>
    <property type="match status" value="1"/>
</dbReference>